<dbReference type="Proteomes" id="UP000541610">
    <property type="component" value="Unassembled WGS sequence"/>
</dbReference>
<dbReference type="EMBL" id="JABANP010000448">
    <property type="protein sequence ID" value="KAF4682244.1"/>
    <property type="molecule type" value="Genomic_DNA"/>
</dbReference>
<dbReference type="OrthoDB" id="441133at2759"/>
<gene>
    <name evidence="1" type="ORF">FOZ60_010822</name>
</gene>
<organism evidence="1 2">
    <name type="scientific">Perkinsus olseni</name>
    <name type="common">Perkinsus atlanticus</name>
    <dbReference type="NCBI Taxonomy" id="32597"/>
    <lineage>
        <taxon>Eukaryota</taxon>
        <taxon>Sar</taxon>
        <taxon>Alveolata</taxon>
        <taxon>Perkinsozoa</taxon>
        <taxon>Perkinsea</taxon>
        <taxon>Perkinsida</taxon>
        <taxon>Perkinsidae</taxon>
        <taxon>Perkinsus</taxon>
    </lineage>
</organism>
<comment type="caution">
    <text evidence="1">The sequence shown here is derived from an EMBL/GenBank/DDBJ whole genome shotgun (WGS) entry which is preliminary data.</text>
</comment>
<dbReference type="AlphaFoldDB" id="A0A7J6NEQ2"/>
<evidence type="ECO:0000313" key="1">
    <source>
        <dbReference type="EMBL" id="KAF4682244.1"/>
    </source>
</evidence>
<accession>A0A7J6NEQ2</accession>
<evidence type="ECO:0000313" key="2">
    <source>
        <dbReference type="Proteomes" id="UP000541610"/>
    </source>
</evidence>
<protein>
    <submittedName>
        <fullName evidence="1">Uncharacterized protein</fullName>
    </submittedName>
</protein>
<reference evidence="1 2" key="1">
    <citation type="submission" date="2020-04" db="EMBL/GenBank/DDBJ databases">
        <title>Perkinsus olseni comparative genomics.</title>
        <authorList>
            <person name="Bogema D.R."/>
        </authorList>
    </citation>
    <scope>NUCLEOTIDE SEQUENCE [LARGE SCALE GENOMIC DNA]</scope>
    <source>
        <strain evidence="1">00978-12</strain>
    </source>
</reference>
<proteinExistence type="predicted"/>
<sequence>MPGASSPSLSQRLNKDPDGQNYGLVVMDMATNYLRATTCRPMLSCELFTEMKERETTKWKSWTAIWCNLREKIRMATLSRRRLFDLQRGQKVLLWTRKAGPYPVAETRGSVTTILRNGVNFKAATANLKPFHELGDHDDDSDGDVEYRPGLLLITILKMVPHRLLQGPMTLLRVLLMNQMLPKLDQPDADDRILEIGSIRVVVDPNHRYLLYTSIAGYIVNCDENSVTIIPFVDPTNRMIEAESA</sequence>
<name>A0A7J6NEQ2_PEROL</name>